<feature type="compositionally biased region" description="Basic and acidic residues" evidence="1">
    <location>
        <begin position="18"/>
        <end position="29"/>
    </location>
</feature>
<dbReference type="EMBL" id="JAVRJZ010000012">
    <property type="protein sequence ID" value="KAK2715868.1"/>
    <property type="molecule type" value="Genomic_DNA"/>
</dbReference>
<evidence type="ECO:0000313" key="3">
    <source>
        <dbReference type="Proteomes" id="UP001187531"/>
    </source>
</evidence>
<dbReference type="AlphaFoldDB" id="A0AA88HRQ3"/>
<dbReference type="Proteomes" id="UP001187531">
    <property type="component" value="Unassembled WGS sequence"/>
</dbReference>
<name>A0AA88HRQ3_ARTSF</name>
<keyword evidence="3" id="KW-1185">Reference proteome</keyword>
<evidence type="ECO:0000256" key="1">
    <source>
        <dbReference type="SAM" id="MobiDB-lite"/>
    </source>
</evidence>
<feature type="region of interest" description="Disordered" evidence="1">
    <location>
        <begin position="1"/>
        <end position="42"/>
    </location>
</feature>
<comment type="caution">
    <text evidence="2">The sequence shown here is derived from an EMBL/GenBank/DDBJ whole genome shotgun (WGS) entry which is preliminary data.</text>
</comment>
<accession>A0AA88HRQ3</accession>
<protein>
    <submittedName>
        <fullName evidence="2">Uncharacterized protein</fullName>
    </submittedName>
</protein>
<organism evidence="2 3">
    <name type="scientific">Artemia franciscana</name>
    <name type="common">Brine shrimp</name>
    <name type="synonym">Artemia sanfranciscana</name>
    <dbReference type="NCBI Taxonomy" id="6661"/>
    <lineage>
        <taxon>Eukaryota</taxon>
        <taxon>Metazoa</taxon>
        <taxon>Ecdysozoa</taxon>
        <taxon>Arthropoda</taxon>
        <taxon>Crustacea</taxon>
        <taxon>Branchiopoda</taxon>
        <taxon>Anostraca</taxon>
        <taxon>Artemiidae</taxon>
        <taxon>Artemia</taxon>
    </lineage>
</organism>
<reference evidence="2" key="1">
    <citation type="submission" date="2023-07" db="EMBL/GenBank/DDBJ databases">
        <title>Chromosome-level genome assembly of Artemia franciscana.</title>
        <authorList>
            <person name="Jo E."/>
        </authorList>
    </citation>
    <scope>NUCLEOTIDE SEQUENCE</scope>
    <source>
        <tissue evidence="2">Whole body</tissue>
    </source>
</reference>
<gene>
    <name evidence="2" type="ORF">QYM36_010435</name>
</gene>
<proteinExistence type="predicted"/>
<sequence>MPAQPIAAAGKKKKKASRNLEDQDIEKSVKTGPQPSLNADVKPVPEILKNDVERNKRISSLNKVFP</sequence>
<evidence type="ECO:0000313" key="2">
    <source>
        <dbReference type="EMBL" id="KAK2715868.1"/>
    </source>
</evidence>